<evidence type="ECO:0000313" key="2">
    <source>
        <dbReference type="Proteomes" id="UP000250079"/>
    </source>
</evidence>
<dbReference type="KEGG" id="gai:IMCC3135_07565"/>
<name>A0A2Z2NPM8_9GAMM</name>
<dbReference type="AlphaFoldDB" id="A0A2Z2NPM8"/>
<keyword evidence="2" id="KW-1185">Reference proteome</keyword>
<dbReference type="EMBL" id="CP018632">
    <property type="protein sequence ID" value="ASJ71618.1"/>
    <property type="molecule type" value="Genomic_DNA"/>
</dbReference>
<dbReference type="Proteomes" id="UP000250079">
    <property type="component" value="Chromosome"/>
</dbReference>
<organism evidence="1 2">
    <name type="scientific">Granulosicoccus antarcticus IMCC3135</name>
    <dbReference type="NCBI Taxonomy" id="1192854"/>
    <lineage>
        <taxon>Bacteria</taxon>
        <taxon>Pseudomonadati</taxon>
        <taxon>Pseudomonadota</taxon>
        <taxon>Gammaproteobacteria</taxon>
        <taxon>Chromatiales</taxon>
        <taxon>Granulosicoccaceae</taxon>
        <taxon>Granulosicoccus</taxon>
    </lineage>
</organism>
<reference evidence="1 2" key="1">
    <citation type="submission" date="2016-12" db="EMBL/GenBank/DDBJ databases">
        <authorList>
            <person name="Song W.-J."/>
            <person name="Kurnit D.M."/>
        </authorList>
    </citation>
    <scope>NUCLEOTIDE SEQUENCE [LARGE SCALE GENOMIC DNA]</scope>
    <source>
        <strain evidence="1 2">IMCC3135</strain>
    </source>
</reference>
<sequence length="201" mass="22602">MKLVLLLQRNYYFIEHAEALYRLKRDEDVDLAASLLTLRVVDQFDMIEQPAQRGQATINVLPDDTVQLTLSEADGTVIAEQSLEVSTGSMASVHWVTKKFQDGWVGTRVKLEISDVSELLWRVYLPTLDGAKGKELRILDEQTGQELKRHIERDKENSIELVGGPFSGMRTVLISCDAEPQVPGDIRELGFVLVEESFKAA</sequence>
<proteinExistence type="predicted"/>
<dbReference type="RefSeq" id="WP_088917032.1">
    <property type="nucleotide sequence ID" value="NZ_CP018632.1"/>
</dbReference>
<protein>
    <submittedName>
        <fullName evidence="1">Uncharacterized protein</fullName>
    </submittedName>
</protein>
<gene>
    <name evidence="1" type="ORF">IMCC3135_07565</name>
</gene>
<evidence type="ECO:0000313" key="1">
    <source>
        <dbReference type="EMBL" id="ASJ71618.1"/>
    </source>
</evidence>
<accession>A0A2Z2NPM8</accession>